<comment type="function">
    <text evidence="1">Chaperone for NapA, the catalytic subunit of the periplasmic nitrate reductase. It binds directly and specifically to the twin-arginine signal peptide of NapA, preventing premature interaction with the Tat translocase and premature export.</text>
</comment>
<gene>
    <name evidence="1" type="primary">napD</name>
    <name evidence="2" type="ORF">BBW65_02255</name>
</gene>
<dbReference type="EMBL" id="CP016503">
    <property type="protein sequence ID" value="ANV97698.1"/>
    <property type="molecule type" value="Genomic_DNA"/>
</dbReference>
<evidence type="ECO:0000313" key="2">
    <source>
        <dbReference type="EMBL" id="ANV97698.1"/>
    </source>
</evidence>
<dbReference type="STRING" id="222136.BBW65_02255"/>
<dbReference type="GO" id="GO:0005048">
    <property type="term" value="F:signal sequence binding"/>
    <property type="evidence" value="ECO:0007669"/>
    <property type="project" value="UniProtKB-UniRule"/>
</dbReference>
<dbReference type="AlphaFoldDB" id="A0A1B1U4M1"/>
<evidence type="ECO:0000256" key="1">
    <source>
        <dbReference type="HAMAP-Rule" id="MF_02200"/>
    </source>
</evidence>
<reference evidence="3" key="1">
    <citation type="submission" date="2016-07" db="EMBL/GenBank/DDBJ databases">
        <authorList>
            <person name="Florea S."/>
            <person name="Webb J.S."/>
            <person name="Jaromczyk J."/>
            <person name="Schardl C.L."/>
        </authorList>
    </citation>
    <scope>NUCLEOTIDE SEQUENCE [LARGE SCALE GENOMIC DNA]</scope>
    <source>
        <strain evidence="3">MIT 01-6242</strain>
    </source>
</reference>
<comment type="subunit">
    <text evidence="1">Interacts with the cytoplasmic NapA precursor.</text>
</comment>
<keyword evidence="1" id="KW-0963">Cytoplasm</keyword>
<dbReference type="Gene3D" id="3.30.70.920">
    <property type="match status" value="1"/>
</dbReference>
<dbReference type="InterPro" id="IPR005623">
    <property type="entry name" value="Chaperone_NapD_NO3_reduct"/>
</dbReference>
<accession>A0A1B1U4M1</accession>
<dbReference type="KEGG" id="het:BBW65_02255"/>
<evidence type="ECO:0000313" key="3">
    <source>
        <dbReference type="Proteomes" id="UP000092884"/>
    </source>
</evidence>
<keyword evidence="1" id="KW-0143">Chaperone</keyword>
<organism evidence="2 3">
    <name type="scientific">Helicobacter enhydrae</name>
    <dbReference type="NCBI Taxonomy" id="222136"/>
    <lineage>
        <taxon>Bacteria</taxon>
        <taxon>Pseudomonadati</taxon>
        <taxon>Campylobacterota</taxon>
        <taxon>Epsilonproteobacteria</taxon>
        <taxon>Campylobacterales</taxon>
        <taxon>Helicobacteraceae</taxon>
        <taxon>Helicobacter</taxon>
    </lineage>
</organism>
<dbReference type="GO" id="GO:0005737">
    <property type="term" value="C:cytoplasm"/>
    <property type="evidence" value="ECO:0007669"/>
    <property type="project" value="UniProtKB-SubCell"/>
</dbReference>
<dbReference type="RefSeq" id="WP_066339112.1">
    <property type="nucleotide sequence ID" value="NZ_CP016503.1"/>
</dbReference>
<dbReference type="GO" id="GO:0051224">
    <property type="term" value="P:negative regulation of protein transport"/>
    <property type="evidence" value="ECO:0007669"/>
    <property type="project" value="UniProtKB-UniRule"/>
</dbReference>
<comment type="subcellular location">
    <subcellularLocation>
        <location evidence="1">Cytoplasm</location>
    </subcellularLocation>
</comment>
<dbReference type="HAMAP" id="MF_02200">
    <property type="entry name" value="NapD"/>
    <property type="match status" value="1"/>
</dbReference>
<protein>
    <recommendedName>
        <fullName evidence="1">Chaperone NapD</fullName>
    </recommendedName>
    <alternativeName>
        <fullName evidence="1">NapA signal peptide-binding chaperone NapD</fullName>
    </alternativeName>
</protein>
<keyword evidence="3" id="KW-1185">Reference proteome</keyword>
<name>A0A1B1U4M1_9HELI</name>
<dbReference type="Proteomes" id="UP000092884">
    <property type="component" value="Chromosome"/>
</dbReference>
<comment type="similarity">
    <text evidence="1">Belongs to the NapD family.</text>
</comment>
<proteinExistence type="inferred from homology"/>
<sequence length="121" mass="13771">MNISSVIVYVQEDFQQVCDSIKKIPQCEVCLEDAERKIAIVAIEAKEIAEEVQVLEKLNALSGVLRAEMHYSYSEDELDKAKEQIQGSVSEILQEDYPAEAVRYSGSVGYYVTKERDEFEK</sequence>
<dbReference type="Pfam" id="PF03927">
    <property type="entry name" value="NapD"/>
    <property type="match status" value="1"/>
</dbReference>